<proteinExistence type="predicted"/>
<accession>A0A229P248</accession>
<dbReference type="RefSeq" id="WP_089523207.1">
    <property type="nucleotide sequence ID" value="NZ_NMUQ01000001.1"/>
</dbReference>
<evidence type="ECO:0000256" key="1">
    <source>
        <dbReference type="SAM" id="MobiDB-lite"/>
    </source>
</evidence>
<sequence length="393" mass="44551">MEFDVQYISFFVIQTDGEGTDSGKRFRHFQTMDGEDYEDSPLKEFLSGEFARIVKRKAERHPVSESVPTKIGRFRVEPGYEPDSNPDYNLLQRLRSADTAERFHSIADELVHIYMDTSAVRGGAFIAVQATLSKLFDTPFLFLLKCDFESKIARIADERSLISTVEMAISARSIKSIQYPHMPEEGMLEPWEVKIHQASHARYFEDFLKFVSYERPLPEVMGEQVLDMVQQYMTDKWQDDVSPLRKEEEEAVEIWAASDKRELLERWTPEQVYAASAVLVEQKEDLGLSFKLGGVQVKGLLTDFGQSLHFARHNGRYVAVIEGDFFQFERGISPVELLHPPELVQVMEVIGQASPQDEPTGLDSPGDGSNDSVAAGSGHENSAVNNEDDDVPW</sequence>
<dbReference type="Proteomes" id="UP000215145">
    <property type="component" value="Unassembled WGS sequence"/>
</dbReference>
<reference evidence="3 4" key="1">
    <citation type="submission" date="2017-07" db="EMBL/GenBank/DDBJ databases">
        <title>Paenibacillus herberti R33 genome sequencing and assembly.</title>
        <authorList>
            <person name="Su W."/>
        </authorList>
    </citation>
    <scope>NUCLEOTIDE SEQUENCE [LARGE SCALE GENOMIC DNA]</scope>
    <source>
        <strain evidence="3 4">R33</strain>
    </source>
</reference>
<evidence type="ECO:0000313" key="4">
    <source>
        <dbReference type="Proteomes" id="UP000215145"/>
    </source>
</evidence>
<feature type="domain" description="DUF3898" evidence="2">
    <location>
        <begin position="262"/>
        <end position="350"/>
    </location>
</feature>
<dbReference type="Pfam" id="PF13037">
    <property type="entry name" value="DUF3898"/>
    <property type="match status" value="1"/>
</dbReference>
<dbReference type="InterPro" id="IPR025006">
    <property type="entry name" value="DUF3900"/>
</dbReference>
<feature type="region of interest" description="Disordered" evidence="1">
    <location>
        <begin position="353"/>
        <end position="393"/>
    </location>
</feature>
<name>A0A229P248_9BACL</name>
<evidence type="ECO:0000259" key="2">
    <source>
        <dbReference type="Pfam" id="PF13037"/>
    </source>
</evidence>
<protein>
    <recommendedName>
        <fullName evidence="2">DUF3898 domain-containing protein</fullName>
    </recommendedName>
</protein>
<comment type="caution">
    <text evidence="3">The sequence shown here is derived from an EMBL/GenBank/DDBJ whole genome shotgun (WGS) entry which is preliminary data.</text>
</comment>
<organism evidence="3 4">
    <name type="scientific">Paenibacillus herberti</name>
    <dbReference type="NCBI Taxonomy" id="1619309"/>
    <lineage>
        <taxon>Bacteria</taxon>
        <taxon>Bacillati</taxon>
        <taxon>Bacillota</taxon>
        <taxon>Bacilli</taxon>
        <taxon>Bacillales</taxon>
        <taxon>Paenibacillaceae</taxon>
        <taxon>Paenibacillus</taxon>
    </lineage>
</organism>
<dbReference type="AlphaFoldDB" id="A0A229P248"/>
<dbReference type="OrthoDB" id="2974172at2"/>
<evidence type="ECO:0000313" key="3">
    <source>
        <dbReference type="EMBL" id="OXM16121.1"/>
    </source>
</evidence>
<dbReference type="EMBL" id="NMUQ01000001">
    <property type="protein sequence ID" value="OXM16121.1"/>
    <property type="molecule type" value="Genomic_DNA"/>
</dbReference>
<dbReference type="InterPro" id="IPR025012">
    <property type="entry name" value="DUF3898"/>
</dbReference>
<gene>
    <name evidence="3" type="ORF">CGZ75_05305</name>
</gene>
<keyword evidence="4" id="KW-1185">Reference proteome</keyword>
<dbReference type="Pfam" id="PF13039">
    <property type="entry name" value="DUF3900"/>
    <property type="match status" value="1"/>
</dbReference>